<reference evidence="2" key="1">
    <citation type="journal article" date="2019" name="Int. J. Syst. Evol. Microbiol.">
        <title>The Global Catalogue of Microorganisms (GCM) 10K type strain sequencing project: providing services to taxonomists for standard genome sequencing and annotation.</title>
        <authorList>
            <consortium name="The Broad Institute Genomics Platform"/>
            <consortium name="The Broad Institute Genome Sequencing Center for Infectious Disease"/>
            <person name="Wu L."/>
            <person name="Ma J."/>
        </authorList>
    </citation>
    <scope>NUCLEOTIDE SEQUENCE [LARGE SCALE GENOMIC DNA]</scope>
    <source>
        <strain evidence="2">JCM 12763</strain>
    </source>
</reference>
<dbReference type="RefSeq" id="WP_386401768.1">
    <property type="nucleotide sequence ID" value="NZ_JBHSPT010000062.1"/>
</dbReference>
<sequence length="473" mass="50997">MTAQEHEDGMRPEPTLSAAEKADGFAAVMKRLKSHSPDERARLETQADEVVLGHEACALGQEYLDRGDFETALRWLRVAAGHHIPGAAQSLEEIALRQAFDGFTDVAAVGGDHSAADIVPCETIPSPHDPRAKDGQYRLGGLAWTSFVEQPDLNQAVAAARQQAGQIIAQARREADAILAEARQQAERTAAACAHIVLDTEQERAETAEWVAKAQQLAEGLQAACAELVLKTVQDHRKAAEVLTKARQLSESVQSEVAEIGEKARRHAHETLAEAQEEALLIIDDARKGAAQLRDRARRQVGRPGIAHTRSGWDLVGRMEEVFKLVECIGTPASYPVEGIYPDVVERSARMLPVLARPEQSALARLSRVPLSGTVVLLVEGENESRILRLMRTSREGGGQDGSGPESWSGSWHVLGIDGVSSAAFERADRACSDDMVVRQGQVPILAIGVLRSSGDSDDNAELGVDEARNSAG</sequence>
<evidence type="ECO:0008006" key="3">
    <source>
        <dbReference type="Google" id="ProtNLM"/>
    </source>
</evidence>
<name>A0ABW1M6J8_9ACTN</name>
<evidence type="ECO:0000313" key="2">
    <source>
        <dbReference type="Proteomes" id="UP001596242"/>
    </source>
</evidence>
<proteinExistence type="predicted"/>
<protein>
    <recommendedName>
        <fullName evidence="3">Chemotaxis protein</fullName>
    </recommendedName>
</protein>
<evidence type="ECO:0000313" key="1">
    <source>
        <dbReference type="EMBL" id="MFC6058748.1"/>
    </source>
</evidence>
<keyword evidence="2" id="KW-1185">Reference proteome</keyword>
<organism evidence="1 2">
    <name type="scientific">Streptomyces pratens</name>
    <dbReference type="NCBI Taxonomy" id="887456"/>
    <lineage>
        <taxon>Bacteria</taxon>
        <taxon>Bacillati</taxon>
        <taxon>Actinomycetota</taxon>
        <taxon>Actinomycetes</taxon>
        <taxon>Kitasatosporales</taxon>
        <taxon>Streptomycetaceae</taxon>
        <taxon>Streptomyces</taxon>
    </lineage>
</organism>
<gene>
    <name evidence="1" type="ORF">ACFP50_25930</name>
</gene>
<dbReference type="EMBL" id="JBHSPT010000062">
    <property type="protein sequence ID" value="MFC6058748.1"/>
    <property type="molecule type" value="Genomic_DNA"/>
</dbReference>
<accession>A0ABW1M6J8</accession>
<comment type="caution">
    <text evidence="1">The sequence shown here is derived from an EMBL/GenBank/DDBJ whole genome shotgun (WGS) entry which is preliminary data.</text>
</comment>
<dbReference type="Proteomes" id="UP001596242">
    <property type="component" value="Unassembled WGS sequence"/>
</dbReference>